<comment type="caution">
    <text evidence="2">The sequence shown here is derived from an EMBL/GenBank/DDBJ whole genome shotgun (WGS) entry which is preliminary data.</text>
</comment>
<dbReference type="AlphaFoldDB" id="A0A850NXJ1"/>
<dbReference type="Proteomes" id="UP000565205">
    <property type="component" value="Unassembled WGS sequence"/>
</dbReference>
<organism evidence="2 3">
    <name type="scientific">Endobacter medicaginis</name>
    <dbReference type="NCBI Taxonomy" id="1181271"/>
    <lineage>
        <taxon>Bacteria</taxon>
        <taxon>Pseudomonadati</taxon>
        <taxon>Pseudomonadota</taxon>
        <taxon>Alphaproteobacteria</taxon>
        <taxon>Acetobacterales</taxon>
        <taxon>Acetobacteraceae</taxon>
        <taxon>Endobacter</taxon>
    </lineage>
</organism>
<feature type="transmembrane region" description="Helical" evidence="1">
    <location>
        <begin position="135"/>
        <end position="163"/>
    </location>
</feature>
<keyword evidence="1" id="KW-0812">Transmembrane</keyword>
<dbReference type="RefSeq" id="WP_176624333.1">
    <property type="nucleotide sequence ID" value="NZ_JABXXQ010000189.1"/>
</dbReference>
<accession>A0A850NXJ1</accession>
<keyword evidence="1" id="KW-0472">Membrane</keyword>
<evidence type="ECO:0000313" key="3">
    <source>
        <dbReference type="Proteomes" id="UP000565205"/>
    </source>
</evidence>
<proteinExistence type="predicted"/>
<sequence length="251" mass="25396">RDGVATRLRAGAAFGAVRAFVAALLRLVADVVFRVVAALRVTTFAEAALRAAVPLVAADFDAALFVVVRLAATLRAGALAVADLVVALLTAGALRAAVLRVVATFAAAAVLVVVFLAAGFAAVFAAAVFGAAFAVLALVVVTLGAAAFFATGFFVTAFAGLAVARAVRVAVGRVVALAGARRVDARTANACACRPSLGRSLLMTKPSCCDSLGSRRTGPRSTTARHCLRIGVNAAFPSLESLFGVSTHICQ</sequence>
<protein>
    <submittedName>
        <fullName evidence="2">Uncharacterized protein</fullName>
    </submittedName>
</protein>
<dbReference type="EMBL" id="JABXXQ010000189">
    <property type="protein sequence ID" value="NVN30637.1"/>
    <property type="molecule type" value="Genomic_DNA"/>
</dbReference>
<evidence type="ECO:0000313" key="2">
    <source>
        <dbReference type="EMBL" id="NVN30637.1"/>
    </source>
</evidence>
<feature type="transmembrane region" description="Helical" evidence="1">
    <location>
        <begin position="105"/>
        <end position="129"/>
    </location>
</feature>
<evidence type="ECO:0000256" key="1">
    <source>
        <dbReference type="SAM" id="Phobius"/>
    </source>
</evidence>
<reference evidence="2 3" key="1">
    <citation type="submission" date="2020-06" db="EMBL/GenBank/DDBJ databases">
        <title>Description of novel acetic acid bacteria.</title>
        <authorList>
            <person name="Sombolestani A."/>
        </authorList>
    </citation>
    <scope>NUCLEOTIDE SEQUENCE [LARGE SCALE GENOMIC DNA]</scope>
    <source>
        <strain evidence="2 3">LMG 26838</strain>
    </source>
</reference>
<feature type="transmembrane region" description="Helical" evidence="1">
    <location>
        <begin position="48"/>
        <end position="72"/>
    </location>
</feature>
<name>A0A850NXJ1_9PROT</name>
<feature type="transmembrane region" description="Helical" evidence="1">
    <location>
        <begin position="12"/>
        <end position="36"/>
    </location>
</feature>
<gene>
    <name evidence="2" type="ORF">HUK83_09885</name>
</gene>
<keyword evidence="1" id="KW-1133">Transmembrane helix</keyword>
<feature type="transmembrane region" description="Helical" evidence="1">
    <location>
        <begin position="78"/>
        <end position="98"/>
    </location>
</feature>
<feature type="non-terminal residue" evidence="2">
    <location>
        <position position="1"/>
    </location>
</feature>